<sequence length="142" mass="15606">MLSRPSDDSWAAWFSDLRYGARLRDIDLTSADLISVRTPRLAWFTRCLFVGADLRQSTLDGVVFLRCDFSRADLRGASLRGTRFFGCDLTRADLRGADLRGAVFGTSGPAGSATPTILTGARTDPRDWAAVSDESDVWPDRS</sequence>
<evidence type="ECO:0000313" key="2">
    <source>
        <dbReference type="Proteomes" id="UP000283374"/>
    </source>
</evidence>
<dbReference type="EMBL" id="QWKP01000080">
    <property type="protein sequence ID" value="RHA44404.1"/>
    <property type="molecule type" value="Genomic_DNA"/>
</dbReference>
<name>A0A413RR35_9CELL</name>
<comment type="caution">
    <text evidence="1">The sequence shown here is derived from an EMBL/GenBank/DDBJ whole genome shotgun (WGS) entry which is preliminary data.</text>
</comment>
<dbReference type="InterPro" id="IPR051082">
    <property type="entry name" value="Pentapeptide-BTB/POZ_domain"/>
</dbReference>
<dbReference type="AlphaFoldDB" id="A0A413RR35"/>
<accession>A0A413RR35</accession>
<dbReference type="PANTHER" id="PTHR14136">
    <property type="entry name" value="BTB_POZ DOMAIN-CONTAINING PROTEIN KCTD9"/>
    <property type="match status" value="1"/>
</dbReference>
<dbReference type="PANTHER" id="PTHR14136:SF17">
    <property type="entry name" value="BTB_POZ DOMAIN-CONTAINING PROTEIN KCTD9"/>
    <property type="match status" value="1"/>
</dbReference>
<dbReference type="InterPro" id="IPR001646">
    <property type="entry name" value="5peptide_repeat"/>
</dbReference>
<reference evidence="1 2" key="1">
    <citation type="submission" date="2018-08" db="EMBL/GenBank/DDBJ databases">
        <title>Cellulomonas rhizosphaerae sp. nov., a novel actinomycete isolated from soil.</title>
        <authorList>
            <person name="Tian Y."/>
        </authorList>
    </citation>
    <scope>NUCLEOTIDE SEQUENCE [LARGE SCALE GENOMIC DNA]</scope>
    <source>
        <strain evidence="1 2">NEAU-TCZ24</strain>
    </source>
</reference>
<dbReference type="OrthoDB" id="2579959at2"/>
<evidence type="ECO:0000313" key="1">
    <source>
        <dbReference type="EMBL" id="RHA44404.1"/>
    </source>
</evidence>
<keyword evidence="2" id="KW-1185">Reference proteome</keyword>
<organism evidence="1 2">
    <name type="scientific">Cellulomonas rhizosphaerae</name>
    <dbReference type="NCBI Taxonomy" id="2293719"/>
    <lineage>
        <taxon>Bacteria</taxon>
        <taxon>Bacillati</taxon>
        <taxon>Actinomycetota</taxon>
        <taxon>Actinomycetes</taxon>
        <taxon>Micrococcales</taxon>
        <taxon>Cellulomonadaceae</taxon>
        <taxon>Cellulomonas</taxon>
    </lineage>
</organism>
<protein>
    <submittedName>
        <fullName evidence="1">Pentapeptide repeat-containing protein</fullName>
    </submittedName>
</protein>
<dbReference type="SUPFAM" id="SSF141571">
    <property type="entry name" value="Pentapeptide repeat-like"/>
    <property type="match status" value="1"/>
</dbReference>
<gene>
    <name evidence="1" type="ORF">D1825_01445</name>
</gene>
<proteinExistence type="predicted"/>
<dbReference type="Pfam" id="PF00805">
    <property type="entry name" value="Pentapeptide"/>
    <property type="match status" value="1"/>
</dbReference>
<dbReference type="Gene3D" id="2.160.20.80">
    <property type="entry name" value="E3 ubiquitin-protein ligase SopA"/>
    <property type="match status" value="1"/>
</dbReference>
<dbReference type="Proteomes" id="UP000283374">
    <property type="component" value="Unassembled WGS sequence"/>
</dbReference>
<dbReference type="RefSeq" id="WP_118765732.1">
    <property type="nucleotide sequence ID" value="NZ_QWKP01000080.1"/>
</dbReference>